<name>A0A9X4L4L4_9STAP</name>
<dbReference type="RefSeq" id="WP_277583094.1">
    <property type="nucleotide sequence ID" value="NZ_JAMBPY010000003.1"/>
</dbReference>
<evidence type="ECO:0000256" key="1">
    <source>
        <dbReference type="SAM" id="Phobius"/>
    </source>
</evidence>
<dbReference type="AlphaFoldDB" id="A0A9X4L4L4"/>
<evidence type="ECO:0000313" key="2">
    <source>
        <dbReference type="EMBL" id="MDG0845896.1"/>
    </source>
</evidence>
<gene>
    <name evidence="2" type="ORF">M4L89_06620</name>
</gene>
<keyword evidence="1" id="KW-1133">Transmembrane helix</keyword>
<dbReference type="EMBL" id="JAMBQA010000003">
    <property type="protein sequence ID" value="MDG0845896.1"/>
    <property type="molecule type" value="Genomic_DNA"/>
</dbReference>
<keyword evidence="3" id="KW-1185">Reference proteome</keyword>
<accession>A0A9X4L4L4</accession>
<organism evidence="2 3">
    <name type="scientific">Staphylococcus equorum</name>
    <dbReference type="NCBI Taxonomy" id="246432"/>
    <lineage>
        <taxon>Bacteria</taxon>
        <taxon>Bacillati</taxon>
        <taxon>Bacillota</taxon>
        <taxon>Bacilli</taxon>
        <taxon>Bacillales</taxon>
        <taxon>Staphylococcaceae</taxon>
        <taxon>Staphylococcus</taxon>
    </lineage>
</organism>
<feature type="transmembrane region" description="Helical" evidence="1">
    <location>
        <begin position="30"/>
        <end position="48"/>
    </location>
</feature>
<proteinExistence type="predicted"/>
<reference evidence="2" key="1">
    <citation type="submission" date="2022-05" db="EMBL/GenBank/DDBJ databases">
        <title>Comparative genomics of Staphylococcus equorum isolates.</title>
        <authorList>
            <person name="Luelf R.H."/>
        </authorList>
    </citation>
    <scope>NUCLEOTIDE SEQUENCE</scope>
    <source>
        <strain evidence="2">TMW 2.2497</strain>
    </source>
</reference>
<keyword evidence="1" id="KW-0472">Membrane</keyword>
<feature type="transmembrane region" description="Helical" evidence="1">
    <location>
        <begin position="5"/>
        <end position="24"/>
    </location>
</feature>
<keyword evidence="1" id="KW-0812">Transmembrane</keyword>
<sequence length="67" mass="7475">MSKSLFIHSTINIALMIILFILNFTNIGGSTALIVLAIVFVCNTILLLRANSKQVKKDDTTMDNYEK</sequence>
<comment type="caution">
    <text evidence="2">The sequence shown here is derived from an EMBL/GenBank/DDBJ whole genome shotgun (WGS) entry which is preliminary data.</text>
</comment>
<dbReference type="Proteomes" id="UP001152422">
    <property type="component" value="Unassembled WGS sequence"/>
</dbReference>
<evidence type="ECO:0000313" key="3">
    <source>
        <dbReference type="Proteomes" id="UP001152422"/>
    </source>
</evidence>
<protein>
    <submittedName>
        <fullName evidence="2">Uncharacterized protein</fullName>
    </submittedName>
</protein>